<sequence>MTLKWKCSFCKGTGGGPVGVTKLWDHEFYTDWHQERCKHCKGTGILPYRKENKLAFENGEYDSRLIREREINDR</sequence>
<comment type="caution">
    <text evidence="1">The sequence shown here is derived from an EMBL/GenBank/DDBJ whole genome shotgun (WGS) entry which is preliminary data.</text>
</comment>
<protein>
    <submittedName>
        <fullName evidence="1">Uncharacterized protein</fullName>
    </submittedName>
</protein>
<proteinExistence type="predicted"/>
<dbReference type="Gene3D" id="6.20.20.10">
    <property type="match status" value="1"/>
</dbReference>
<accession>A0A0F8X5U9</accession>
<evidence type="ECO:0000313" key="1">
    <source>
        <dbReference type="EMBL" id="KKK64168.1"/>
    </source>
</evidence>
<name>A0A0F8X5U9_9ZZZZ</name>
<dbReference type="AlphaFoldDB" id="A0A0F8X5U9"/>
<gene>
    <name evidence="1" type="ORF">LCGC14_2986950</name>
</gene>
<organism evidence="1">
    <name type="scientific">marine sediment metagenome</name>
    <dbReference type="NCBI Taxonomy" id="412755"/>
    <lineage>
        <taxon>unclassified sequences</taxon>
        <taxon>metagenomes</taxon>
        <taxon>ecological metagenomes</taxon>
    </lineage>
</organism>
<reference evidence="1" key="1">
    <citation type="journal article" date="2015" name="Nature">
        <title>Complex archaea that bridge the gap between prokaryotes and eukaryotes.</title>
        <authorList>
            <person name="Spang A."/>
            <person name="Saw J.H."/>
            <person name="Jorgensen S.L."/>
            <person name="Zaremba-Niedzwiedzka K."/>
            <person name="Martijn J."/>
            <person name="Lind A.E."/>
            <person name="van Eijk R."/>
            <person name="Schleper C."/>
            <person name="Guy L."/>
            <person name="Ettema T.J."/>
        </authorList>
    </citation>
    <scope>NUCLEOTIDE SEQUENCE</scope>
</reference>
<dbReference type="EMBL" id="LAZR01061147">
    <property type="protein sequence ID" value="KKK64168.1"/>
    <property type="molecule type" value="Genomic_DNA"/>
</dbReference>